<gene>
    <name evidence="1" type="ORF">RDV84_23215</name>
</gene>
<name>A0ABY9P704_9GAMM</name>
<protein>
    <submittedName>
        <fullName evidence="1">Uncharacterized protein</fullName>
    </submittedName>
</protein>
<dbReference type="Proteomes" id="UP001229313">
    <property type="component" value="Chromosome"/>
</dbReference>
<reference evidence="1 2" key="1">
    <citation type="submission" date="2023-08" db="EMBL/GenBank/DDBJ databases">
        <title>The whole genome sequence of Lysobacter yananisis.</title>
        <authorList>
            <person name="Sun H."/>
        </authorList>
    </citation>
    <scope>NUCLEOTIDE SEQUENCE [LARGE SCALE GENOMIC DNA]</scope>
    <source>
        <strain evidence="1 2">SNNU513</strain>
    </source>
</reference>
<dbReference type="EMBL" id="CP133568">
    <property type="protein sequence ID" value="WMT02838.1"/>
    <property type="molecule type" value="Genomic_DNA"/>
</dbReference>
<accession>A0ABY9P704</accession>
<sequence length="126" mass="14380">MVTQLPPLGIRGWSPADLDGLPALPESLVWGGPLYDYQRTANQAGIWYQSQRVALVSPLVTGTGWVAHIGTHREGIERRHHIWTKTFDRSVDYVVGWVRKYAPAIRDEVDAYQRERRANNPYRVSP</sequence>
<organism evidence="1 2">
    <name type="scientific">Lysobacter yananisis</name>
    <dbReference type="NCBI Taxonomy" id="1003114"/>
    <lineage>
        <taxon>Bacteria</taxon>
        <taxon>Pseudomonadati</taxon>
        <taxon>Pseudomonadota</taxon>
        <taxon>Gammaproteobacteria</taxon>
        <taxon>Lysobacterales</taxon>
        <taxon>Lysobacteraceae</taxon>
        <taxon>Lysobacter</taxon>
    </lineage>
</organism>
<dbReference type="RefSeq" id="WP_309151774.1">
    <property type="nucleotide sequence ID" value="NZ_CP133568.1"/>
</dbReference>
<proteinExistence type="predicted"/>
<evidence type="ECO:0000313" key="1">
    <source>
        <dbReference type="EMBL" id="WMT02838.1"/>
    </source>
</evidence>
<keyword evidence="2" id="KW-1185">Reference proteome</keyword>
<evidence type="ECO:0000313" key="2">
    <source>
        <dbReference type="Proteomes" id="UP001229313"/>
    </source>
</evidence>